<comment type="caution">
    <text evidence="2">The sequence shown here is derived from an EMBL/GenBank/DDBJ whole genome shotgun (WGS) entry which is preliminary data.</text>
</comment>
<dbReference type="SUPFAM" id="SSF55729">
    <property type="entry name" value="Acyl-CoA N-acyltransferases (Nat)"/>
    <property type="match status" value="1"/>
</dbReference>
<dbReference type="InterPro" id="IPR054597">
    <property type="entry name" value="FeeM_cat"/>
</dbReference>
<dbReference type="Pfam" id="PF21926">
    <property type="entry name" value="FeeM"/>
    <property type="match status" value="1"/>
</dbReference>
<gene>
    <name evidence="2" type="ORF">GALL_436070</name>
</gene>
<name>A0A1J5PSZ6_9ZZZZ</name>
<protein>
    <recommendedName>
        <fullName evidence="1">N-acyl amino acid synthase FeeM catalytic core domain-containing protein</fullName>
    </recommendedName>
</protein>
<dbReference type="AlphaFoldDB" id="A0A1J5PSZ6"/>
<organism evidence="2">
    <name type="scientific">mine drainage metagenome</name>
    <dbReference type="NCBI Taxonomy" id="410659"/>
    <lineage>
        <taxon>unclassified sequences</taxon>
        <taxon>metagenomes</taxon>
        <taxon>ecological metagenomes</taxon>
    </lineage>
</organism>
<evidence type="ECO:0000313" key="2">
    <source>
        <dbReference type="EMBL" id="OIQ74734.1"/>
    </source>
</evidence>
<feature type="domain" description="N-acyl amino acid synthase FeeM catalytic core" evidence="1">
    <location>
        <begin position="26"/>
        <end position="183"/>
    </location>
</feature>
<dbReference type="Gene3D" id="3.40.630.30">
    <property type="match status" value="1"/>
</dbReference>
<dbReference type="InterPro" id="IPR016181">
    <property type="entry name" value="Acyl_CoA_acyltransferase"/>
</dbReference>
<evidence type="ECO:0000259" key="1">
    <source>
        <dbReference type="Pfam" id="PF21926"/>
    </source>
</evidence>
<reference evidence="2" key="1">
    <citation type="submission" date="2016-10" db="EMBL/GenBank/DDBJ databases">
        <title>Sequence of Gallionella enrichment culture.</title>
        <authorList>
            <person name="Poehlein A."/>
            <person name="Muehling M."/>
            <person name="Daniel R."/>
        </authorList>
    </citation>
    <scope>NUCLEOTIDE SEQUENCE</scope>
</reference>
<accession>A0A1J5PSZ6</accession>
<proteinExistence type="predicted"/>
<sequence>MSEQVIEALRRSRYRIISDDKDLEEVCRLRYNCYRAEGSIAVNERGIMADAFDGTANCVHVAVEFDGKLLGAMRLHLMSELSHESPSLGTFPEILESVKRGQTALDLTRFVIDPSARRQHVPAHFLVMRIPFLATMFYDIDLALAPVRVEHTAFYRRYLGYELMIGPRSYPWLKKPLQLLTANVSEQRDAILARTPFFGPVGDIPHSNIAFPDLSGVYAASKRGRSEAA</sequence>
<dbReference type="EMBL" id="MLJW01002403">
    <property type="protein sequence ID" value="OIQ74734.1"/>
    <property type="molecule type" value="Genomic_DNA"/>
</dbReference>